<dbReference type="AlphaFoldDB" id="A0A5B6V0K7"/>
<protein>
    <submittedName>
        <fullName evidence="2">Uncharacterized protein</fullName>
    </submittedName>
</protein>
<proteinExistence type="predicted"/>
<evidence type="ECO:0000256" key="1">
    <source>
        <dbReference type="SAM" id="MobiDB-lite"/>
    </source>
</evidence>
<dbReference type="EMBL" id="SMMG02000009">
    <property type="protein sequence ID" value="KAA3462669.1"/>
    <property type="molecule type" value="Genomic_DNA"/>
</dbReference>
<organism evidence="2 3">
    <name type="scientific">Gossypium australe</name>
    <dbReference type="NCBI Taxonomy" id="47621"/>
    <lineage>
        <taxon>Eukaryota</taxon>
        <taxon>Viridiplantae</taxon>
        <taxon>Streptophyta</taxon>
        <taxon>Embryophyta</taxon>
        <taxon>Tracheophyta</taxon>
        <taxon>Spermatophyta</taxon>
        <taxon>Magnoliopsida</taxon>
        <taxon>eudicotyledons</taxon>
        <taxon>Gunneridae</taxon>
        <taxon>Pentapetalae</taxon>
        <taxon>rosids</taxon>
        <taxon>malvids</taxon>
        <taxon>Malvales</taxon>
        <taxon>Malvaceae</taxon>
        <taxon>Malvoideae</taxon>
        <taxon>Gossypium</taxon>
    </lineage>
</organism>
<dbReference type="Proteomes" id="UP000325315">
    <property type="component" value="Unassembled WGS sequence"/>
</dbReference>
<gene>
    <name evidence="2" type="ORF">EPI10_029132</name>
</gene>
<comment type="caution">
    <text evidence="2">The sequence shown here is derived from an EMBL/GenBank/DDBJ whole genome shotgun (WGS) entry which is preliminary data.</text>
</comment>
<evidence type="ECO:0000313" key="2">
    <source>
        <dbReference type="EMBL" id="KAA3462669.1"/>
    </source>
</evidence>
<reference evidence="2" key="1">
    <citation type="submission" date="2019-08" db="EMBL/GenBank/DDBJ databases">
        <authorList>
            <person name="Liu F."/>
        </authorList>
    </citation>
    <scope>NUCLEOTIDE SEQUENCE [LARGE SCALE GENOMIC DNA]</scope>
    <source>
        <strain evidence="2">PA1801</strain>
        <tissue evidence="2">Leaf</tissue>
    </source>
</reference>
<feature type="region of interest" description="Disordered" evidence="1">
    <location>
        <begin position="1"/>
        <end position="37"/>
    </location>
</feature>
<keyword evidence="3" id="KW-1185">Reference proteome</keyword>
<name>A0A5B6V0K7_9ROSI</name>
<accession>A0A5B6V0K7</accession>
<evidence type="ECO:0000313" key="3">
    <source>
        <dbReference type="Proteomes" id="UP000325315"/>
    </source>
</evidence>
<sequence length="80" mass="8153">MEINPSPEMGLSFSFAASPPCSPSTGQRNNGTIVKGGAGRRTIGGVTTWSDTPVGFVGGAKKKLLGVSDCVFRLGLVGLN</sequence>